<name>A0A6G9IBZ7_9GAMM</name>
<gene>
    <name evidence="2" type="ORF">IPMB12_06435</name>
</gene>
<evidence type="ECO:0000256" key="1">
    <source>
        <dbReference type="SAM" id="SignalP"/>
    </source>
</evidence>
<evidence type="ECO:0000313" key="3">
    <source>
        <dbReference type="Proteomes" id="UP000501168"/>
    </source>
</evidence>
<evidence type="ECO:0000313" key="2">
    <source>
        <dbReference type="EMBL" id="QIQ21357.1"/>
    </source>
</evidence>
<sequence>MLSKKLILMSVVTVSILTGCTSVLNNIAAAMTDTPKTDSVPEKFQSGNYFINSYLNYSMAENYTIDDYIKVWGKPVETYTPSGSYIAKWQLLDDKSCTVYVNFNPKTKVVKPLDYRLDDCLSVSMTGPVITVPKDEPYNAGYMAMRSRTLNDVMADWLGKNIDSALVKWGAPASSTAMNSGGKIYTWKNYWESARDVWSGNYTYGWCEQTLVSNSKGVIVNWNHKGCRSGATYGQIPKLVAEPKPLAM</sequence>
<keyword evidence="1" id="KW-0732">Signal</keyword>
<dbReference type="PROSITE" id="PS51257">
    <property type="entry name" value="PROKAR_LIPOPROTEIN"/>
    <property type="match status" value="1"/>
</dbReference>
<feature type="signal peptide" evidence="1">
    <location>
        <begin position="1"/>
        <end position="25"/>
    </location>
</feature>
<dbReference type="KEGG" id="orb:IPMB12_06435"/>
<organism evidence="2 3">
    <name type="scientific">Zophobihabitans entericus</name>
    <dbReference type="NCBI Taxonomy" id="1635327"/>
    <lineage>
        <taxon>Bacteria</taxon>
        <taxon>Pseudomonadati</taxon>
        <taxon>Pseudomonadota</taxon>
        <taxon>Gammaproteobacteria</taxon>
        <taxon>Orbales</taxon>
        <taxon>Orbaceae</taxon>
        <taxon>Zophobihabitans</taxon>
    </lineage>
</organism>
<feature type="chain" id="PRO_5026066852" description="Lipoprotein" evidence="1">
    <location>
        <begin position="26"/>
        <end position="248"/>
    </location>
</feature>
<evidence type="ECO:0008006" key="4">
    <source>
        <dbReference type="Google" id="ProtNLM"/>
    </source>
</evidence>
<keyword evidence="3" id="KW-1185">Reference proteome</keyword>
<dbReference type="RefSeq" id="WP_166916089.1">
    <property type="nucleotide sequence ID" value="NZ_CP050253.1"/>
</dbReference>
<dbReference type="EMBL" id="CP050253">
    <property type="protein sequence ID" value="QIQ21357.1"/>
    <property type="molecule type" value="Genomic_DNA"/>
</dbReference>
<accession>A0A6G9IBZ7</accession>
<reference evidence="2 3" key="1">
    <citation type="submission" date="2020-03" db="EMBL/GenBank/DDBJ databases">
        <title>Complete genome sequence of Orbus sp. IPMB12 (BCRC 80908).</title>
        <authorList>
            <person name="Lo W.-S."/>
            <person name="Chang T.-H."/>
            <person name="Kuo C.-H."/>
        </authorList>
    </citation>
    <scope>NUCLEOTIDE SEQUENCE [LARGE SCALE GENOMIC DNA]</scope>
    <source>
        <strain evidence="2 3">IPMB12</strain>
    </source>
</reference>
<protein>
    <recommendedName>
        <fullName evidence="4">Lipoprotein</fullName>
    </recommendedName>
</protein>
<dbReference type="AlphaFoldDB" id="A0A6G9IBZ7"/>
<proteinExistence type="predicted"/>
<dbReference type="Proteomes" id="UP000501168">
    <property type="component" value="Chromosome"/>
</dbReference>
<dbReference type="InParanoid" id="A0A6G9IBZ7"/>